<dbReference type="NCBIfam" id="TIGR00165">
    <property type="entry name" value="S18"/>
    <property type="match status" value="1"/>
</dbReference>
<keyword evidence="4" id="KW-0699">rRNA-binding</keyword>
<sequence length="85" mass="9643">MAKSNTKKPFVKKIVRKIEDSSSISVAEIDYKNVPILKKFIGAREKIMSRKDSGLSAKKQRKLQAEIKKARIMGLLPFTDRHALS</sequence>
<dbReference type="GO" id="GO:1990904">
    <property type="term" value="C:ribonucleoprotein complex"/>
    <property type="evidence" value="ECO:0007669"/>
    <property type="project" value="UniProtKB-KW"/>
</dbReference>
<reference evidence="7" key="1">
    <citation type="submission" date="2017-09" db="EMBL/GenBank/DDBJ databases">
        <title>Depth-based differentiation of microbial function through sediment-hosted aquifers and enrichment of novel symbionts in the deep terrestrial subsurface.</title>
        <authorList>
            <person name="Probst A.J."/>
            <person name="Ladd B."/>
            <person name="Jarett J.K."/>
            <person name="Geller-Mcgrath D.E."/>
            <person name="Sieber C.M.K."/>
            <person name="Emerson J.B."/>
            <person name="Anantharaman K."/>
            <person name="Thomas B.C."/>
            <person name="Malmstrom R."/>
            <person name="Stieglmeier M."/>
            <person name="Klingl A."/>
            <person name="Woyke T."/>
            <person name="Ryan C.M."/>
            <person name="Banfield J.F."/>
        </authorList>
    </citation>
    <scope>NUCLEOTIDE SEQUENCE [LARGE SCALE GENOMIC DNA]</scope>
</reference>
<dbReference type="Pfam" id="PF01084">
    <property type="entry name" value="Ribosomal_S18"/>
    <property type="match status" value="1"/>
</dbReference>
<dbReference type="GO" id="GO:0005840">
    <property type="term" value="C:ribosome"/>
    <property type="evidence" value="ECO:0007669"/>
    <property type="project" value="UniProtKB-KW"/>
</dbReference>
<protein>
    <recommendedName>
        <fullName evidence="4">Small ribosomal subunit protein bS18</fullName>
    </recommendedName>
</protein>
<dbReference type="InterPro" id="IPR001648">
    <property type="entry name" value="Ribosomal_bS18"/>
</dbReference>
<dbReference type="PANTHER" id="PTHR13479">
    <property type="entry name" value="30S RIBOSOMAL PROTEIN S18"/>
    <property type="match status" value="1"/>
</dbReference>
<dbReference type="Proteomes" id="UP000229756">
    <property type="component" value="Unassembled WGS sequence"/>
</dbReference>
<organism evidence="6 7">
    <name type="scientific">candidate division WWE3 bacterium CG_4_9_14_0_2_um_filter_35_11</name>
    <dbReference type="NCBI Taxonomy" id="1975077"/>
    <lineage>
        <taxon>Bacteria</taxon>
        <taxon>Katanobacteria</taxon>
    </lineage>
</organism>
<evidence type="ECO:0000256" key="4">
    <source>
        <dbReference type="HAMAP-Rule" id="MF_00270"/>
    </source>
</evidence>
<accession>A0A2M8EM84</accession>
<dbReference type="HAMAP" id="MF_00270">
    <property type="entry name" value="Ribosomal_bS18"/>
    <property type="match status" value="1"/>
</dbReference>
<dbReference type="Gene3D" id="4.10.640.10">
    <property type="entry name" value="Ribosomal protein S18"/>
    <property type="match status" value="1"/>
</dbReference>
<evidence type="ECO:0000313" key="6">
    <source>
        <dbReference type="EMBL" id="PJC23838.1"/>
    </source>
</evidence>
<keyword evidence="2 4" id="KW-0689">Ribosomal protein</keyword>
<evidence type="ECO:0000256" key="3">
    <source>
        <dbReference type="ARBA" id="ARBA00023274"/>
    </source>
</evidence>
<keyword evidence="4" id="KW-0694">RNA-binding</keyword>
<comment type="caution">
    <text evidence="6">The sequence shown here is derived from an EMBL/GenBank/DDBJ whole genome shotgun (WGS) entry which is preliminary data.</text>
</comment>
<dbReference type="GO" id="GO:0003735">
    <property type="term" value="F:structural constituent of ribosome"/>
    <property type="evidence" value="ECO:0007669"/>
    <property type="project" value="InterPro"/>
</dbReference>
<proteinExistence type="inferred from homology"/>
<comment type="subunit">
    <text evidence="4">Part of the 30S ribosomal subunit. Forms a tight heterodimer with protein bS6.</text>
</comment>
<name>A0A2M8EM84_UNCKA</name>
<gene>
    <name evidence="4 6" type="primary">rpsR</name>
    <name evidence="6" type="ORF">CO058_01510</name>
</gene>
<dbReference type="GO" id="GO:0070181">
    <property type="term" value="F:small ribosomal subunit rRNA binding"/>
    <property type="evidence" value="ECO:0007669"/>
    <property type="project" value="TreeGrafter"/>
</dbReference>
<comment type="similarity">
    <text evidence="1 4 5">Belongs to the bacterial ribosomal protein bS18 family.</text>
</comment>
<evidence type="ECO:0000313" key="7">
    <source>
        <dbReference type="Proteomes" id="UP000229756"/>
    </source>
</evidence>
<evidence type="ECO:0000256" key="5">
    <source>
        <dbReference type="RuleBase" id="RU003910"/>
    </source>
</evidence>
<comment type="function">
    <text evidence="4">Binds as a heterodimer with protein bS6 to the central domain of the 16S rRNA, where it helps stabilize the platform of the 30S subunit.</text>
</comment>
<dbReference type="AlphaFoldDB" id="A0A2M8EM84"/>
<dbReference type="SUPFAM" id="SSF46911">
    <property type="entry name" value="Ribosomal protein S18"/>
    <property type="match status" value="1"/>
</dbReference>
<dbReference type="InterPro" id="IPR036870">
    <property type="entry name" value="Ribosomal_bS18_sf"/>
</dbReference>
<dbReference type="PRINTS" id="PR00974">
    <property type="entry name" value="RIBOSOMALS18"/>
</dbReference>
<dbReference type="EMBL" id="PFSJ01000010">
    <property type="protein sequence ID" value="PJC23838.1"/>
    <property type="molecule type" value="Genomic_DNA"/>
</dbReference>
<dbReference type="PANTHER" id="PTHR13479:SF40">
    <property type="entry name" value="SMALL RIBOSOMAL SUBUNIT PROTEIN BS18M"/>
    <property type="match status" value="1"/>
</dbReference>
<evidence type="ECO:0000256" key="2">
    <source>
        <dbReference type="ARBA" id="ARBA00022980"/>
    </source>
</evidence>
<evidence type="ECO:0000256" key="1">
    <source>
        <dbReference type="ARBA" id="ARBA00005589"/>
    </source>
</evidence>
<dbReference type="GO" id="GO:0006412">
    <property type="term" value="P:translation"/>
    <property type="evidence" value="ECO:0007669"/>
    <property type="project" value="UniProtKB-UniRule"/>
</dbReference>
<keyword evidence="3 4" id="KW-0687">Ribonucleoprotein</keyword>